<dbReference type="Proteomes" id="UP000601435">
    <property type="component" value="Unassembled WGS sequence"/>
</dbReference>
<dbReference type="EMBL" id="CAJNJA010026518">
    <property type="protein sequence ID" value="CAE7561012.1"/>
    <property type="molecule type" value="Genomic_DNA"/>
</dbReference>
<sequence length="56" mass="5906">MGVKYVIESTGLFVEYEKAVGHIEAGAEKVIISAPGKGNLSLGQLGFRSSQLSPQL</sequence>
<dbReference type="Gene3D" id="3.40.50.720">
    <property type="entry name" value="NAD(P)-binding Rossmann-like Domain"/>
    <property type="match status" value="1"/>
</dbReference>
<keyword evidence="2" id="KW-1185">Reference proteome</keyword>
<comment type="caution">
    <text evidence="1">The sequence shown here is derived from an EMBL/GenBank/DDBJ whole genome shotgun (WGS) entry which is preliminary data.</text>
</comment>
<accession>A0A812UCF3</accession>
<organism evidence="1 2">
    <name type="scientific">Symbiodinium necroappetens</name>
    <dbReference type="NCBI Taxonomy" id="1628268"/>
    <lineage>
        <taxon>Eukaryota</taxon>
        <taxon>Sar</taxon>
        <taxon>Alveolata</taxon>
        <taxon>Dinophyceae</taxon>
        <taxon>Suessiales</taxon>
        <taxon>Symbiodiniaceae</taxon>
        <taxon>Symbiodinium</taxon>
    </lineage>
</organism>
<dbReference type="AlphaFoldDB" id="A0A812UCF3"/>
<dbReference type="OrthoDB" id="408675at2759"/>
<gene>
    <name evidence="1" type="primary">gap</name>
    <name evidence="1" type="ORF">SNEC2469_LOCUS16205</name>
</gene>
<name>A0A812UCF3_9DINO</name>
<dbReference type="SUPFAM" id="SSF51735">
    <property type="entry name" value="NAD(P)-binding Rossmann-fold domains"/>
    <property type="match status" value="1"/>
</dbReference>
<evidence type="ECO:0000313" key="2">
    <source>
        <dbReference type="Proteomes" id="UP000601435"/>
    </source>
</evidence>
<proteinExistence type="predicted"/>
<reference evidence="1" key="1">
    <citation type="submission" date="2021-02" db="EMBL/GenBank/DDBJ databases">
        <authorList>
            <person name="Dougan E. K."/>
            <person name="Rhodes N."/>
            <person name="Thang M."/>
            <person name="Chan C."/>
        </authorList>
    </citation>
    <scope>NUCLEOTIDE SEQUENCE</scope>
</reference>
<evidence type="ECO:0000313" key="1">
    <source>
        <dbReference type="EMBL" id="CAE7561012.1"/>
    </source>
</evidence>
<protein>
    <submittedName>
        <fullName evidence="1">Gap protein</fullName>
    </submittedName>
</protein>
<dbReference type="InterPro" id="IPR036291">
    <property type="entry name" value="NAD(P)-bd_dom_sf"/>
</dbReference>